<dbReference type="InterPro" id="IPR046357">
    <property type="entry name" value="PPIase_dom_sf"/>
</dbReference>
<keyword evidence="5" id="KW-0413">Isomerase</keyword>
<dbReference type="PANTHER" id="PTHR47861:SF2">
    <property type="entry name" value="LONG-TYPE PEPTIDYL-PROLYL CIS-TRANS ISOMERASE"/>
    <property type="match status" value="1"/>
</dbReference>
<dbReference type="SUPFAM" id="SSF54534">
    <property type="entry name" value="FKBP-like"/>
    <property type="match status" value="1"/>
</dbReference>
<dbReference type="InterPro" id="IPR054016">
    <property type="entry name" value="FKBP26_IF"/>
</dbReference>
<gene>
    <name evidence="7" type="ORF">S01H4_45560</name>
</gene>
<evidence type="ECO:0000313" key="7">
    <source>
        <dbReference type="EMBL" id="GAH00129.1"/>
    </source>
</evidence>
<dbReference type="Gene3D" id="2.40.10.330">
    <property type="match status" value="1"/>
</dbReference>
<evidence type="ECO:0000256" key="3">
    <source>
        <dbReference type="ARBA" id="ARBA00013194"/>
    </source>
</evidence>
<name>X1D4T9_9ZZZZ</name>
<accession>X1D4T9</accession>
<evidence type="ECO:0000256" key="2">
    <source>
        <dbReference type="ARBA" id="ARBA00006577"/>
    </source>
</evidence>
<evidence type="ECO:0000256" key="4">
    <source>
        <dbReference type="ARBA" id="ARBA00023110"/>
    </source>
</evidence>
<protein>
    <recommendedName>
        <fullName evidence="3">peptidylprolyl isomerase</fullName>
        <ecNumber evidence="3">5.2.1.8</ecNumber>
    </recommendedName>
</protein>
<dbReference type="Pfam" id="PF22199">
    <property type="entry name" value="FKBP26_IF"/>
    <property type="match status" value="1"/>
</dbReference>
<sequence length="191" mass="21612">MTEPQESTEEVQEKITSGDIIKLSWTGRLENSDKIVDQADNTVIVVGKSNVIAGIDEILLEMRPGEPKTVNIPPERGYGKRDPSQMQITSIRKFKKQQINPQPGMQLMIQNRRATIRNVRGGRVTVDFNHPLAGKKLVYEVIVNAILHNPSDIIYAFIKKHLPDVSPEEFSIKIDDDNVTIQLPRDETLLF</sequence>
<dbReference type="Gene3D" id="3.10.50.40">
    <property type="match status" value="1"/>
</dbReference>
<dbReference type="AlphaFoldDB" id="X1D4T9"/>
<evidence type="ECO:0000256" key="1">
    <source>
        <dbReference type="ARBA" id="ARBA00000971"/>
    </source>
</evidence>
<dbReference type="InterPro" id="IPR048261">
    <property type="entry name" value="SlpA/SlyD-like_ins_sf"/>
</dbReference>
<proteinExistence type="inferred from homology"/>
<comment type="caution">
    <text evidence="7">The sequence shown here is derived from an EMBL/GenBank/DDBJ whole genome shotgun (WGS) entry which is preliminary data.</text>
</comment>
<dbReference type="EMBL" id="BART01025375">
    <property type="protein sequence ID" value="GAH00129.1"/>
    <property type="molecule type" value="Genomic_DNA"/>
</dbReference>
<organism evidence="7">
    <name type="scientific">marine sediment metagenome</name>
    <dbReference type="NCBI Taxonomy" id="412755"/>
    <lineage>
        <taxon>unclassified sequences</taxon>
        <taxon>metagenomes</taxon>
        <taxon>ecological metagenomes</taxon>
    </lineage>
</organism>
<keyword evidence="4" id="KW-0697">Rotamase</keyword>
<feature type="domain" description="PPIase FKBP-type" evidence="6">
    <location>
        <begin position="18"/>
        <end position="88"/>
    </location>
</feature>
<evidence type="ECO:0000256" key="5">
    <source>
        <dbReference type="ARBA" id="ARBA00023235"/>
    </source>
</evidence>
<dbReference type="InterPro" id="IPR001179">
    <property type="entry name" value="PPIase_FKBP_dom"/>
</dbReference>
<evidence type="ECO:0000259" key="6">
    <source>
        <dbReference type="PROSITE" id="PS50059"/>
    </source>
</evidence>
<dbReference type="PANTHER" id="PTHR47861">
    <property type="entry name" value="FKBP-TYPE PEPTIDYL-PROLYL CIS-TRANS ISOMERASE SLYD"/>
    <property type="match status" value="1"/>
</dbReference>
<dbReference type="Pfam" id="PF00254">
    <property type="entry name" value="FKBP_C"/>
    <property type="match status" value="1"/>
</dbReference>
<comment type="similarity">
    <text evidence="2">Belongs to the FKBP-type PPIase family.</text>
</comment>
<dbReference type="Gene3D" id="3.30.70.2210">
    <property type="match status" value="1"/>
</dbReference>
<dbReference type="EC" id="5.2.1.8" evidence="3"/>
<dbReference type="PROSITE" id="PS50059">
    <property type="entry name" value="FKBP_PPIASE"/>
    <property type="match status" value="1"/>
</dbReference>
<dbReference type="GO" id="GO:0003755">
    <property type="term" value="F:peptidyl-prolyl cis-trans isomerase activity"/>
    <property type="evidence" value="ECO:0007669"/>
    <property type="project" value="UniProtKB-KW"/>
</dbReference>
<reference evidence="7" key="1">
    <citation type="journal article" date="2014" name="Front. Microbiol.">
        <title>High frequency of phylogenetically diverse reductive dehalogenase-homologous genes in deep subseafloor sedimentary metagenomes.</title>
        <authorList>
            <person name="Kawai M."/>
            <person name="Futagami T."/>
            <person name="Toyoda A."/>
            <person name="Takaki Y."/>
            <person name="Nishi S."/>
            <person name="Hori S."/>
            <person name="Arai W."/>
            <person name="Tsubouchi T."/>
            <person name="Morono Y."/>
            <person name="Uchiyama I."/>
            <person name="Ito T."/>
            <person name="Fujiyama A."/>
            <person name="Inagaki F."/>
            <person name="Takami H."/>
        </authorList>
    </citation>
    <scope>NUCLEOTIDE SEQUENCE</scope>
    <source>
        <strain evidence="7">Expedition CK06-06</strain>
    </source>
</reference>
<feature type="non-terminal residue" evidence="7">
    <location>
        <position position="191"/>
    </location>
</feature>
<comment type="catalytic activity">
    <reaction evidence="1">
        <text>[protein]-peptidylproline (omega=180) = [protein]-peptidylproline (omega=0)</text>
        <dbReference type="Rhea" id="RHEA:16237"/>
        <dbReference type="Rhea" id="RHEA-COMP:10747"/>
        <dbReference type="Rhea" id="RHEA-COMP:10748"/>
        <dbReference type="ChEBI" id="CHEBI:83833"/>
        <dbReference type="ChEBI" id="CHEBI:83834"/>
        <dbReference type="EC" id="5.2.1.8"/>
    </reaction>
</comment>